<reference evidence="1" key="1">
    <citation type="submission" date="2015-04" db="UniProtKB">
        <authorList>
            <consortium name="EnsemblPlants"/>
        </authorList>
    </citation>
    <scope>IDENTIFICATION</scope>
</reference>
<evidence type="ECO:0000313" key="1">
    <source>
        <dbReference type="EnsemblPlants" id="OPUNC02G04240.2"/>
    </source>
</evidence>
<proteinExistence type="predicted"/>
<dbReference type="Gramene" id="OPUNC02G04240.2">
    <property type="protein sequence ID" value="OPUNC02G04240.2"/>
    <property type="gene ID" value="OPUNC02G04240"/>
</dbReference>
<dbReference type="HOGENOM" id="CLU_2889744_0_0_1"/>
<keyword evidence="2" id="KW-1185">Reference proteome</keyword>
<accession>A0A0E0JVZ1</accession>
<dbReference type="Proteomes" id="UP000026962">
    <property type="component" value="Chromosome 2"/>
</dbReference>
<evidence type="ECO:0000313" key="2">
    <source>
        <dbReference type="Proteomes" id="UP000026962"/>
    </source>
</evidence>
<dbReference type="AlphaFoldDB" id="A0A0E0JVZ1"/>
<name>A0A0E0JVZ1_ORYPU</name>
<sequence length="63" mass="7155">MVVCNLEIEDKLFSSSLQKHYSWLIHLDLTRLSLSLQIMIYCPLISAAETIAKLAKDVSFCIP</sequence>
<dbReference type="EnsemblPlants" id="OPUNC02G04240.2">
    <property type="protein sequence ID" value="OPUNC02G04240.2"/>
    <property type="gene ID" value="OPUNC02G04240"/>
</dbReference>
<protein>
    <submittedName>
        <fullName evidence="1">Uncharacterized protein</fullName>
    </submittedName>
</protein>
<reference evidence="1" key="2">
    <citation type="submission" date="2018-05" db="EMBL/GenBank/DDBJ databases">
        <title>OpunRS2 (Oryza punctata Reference Sequence Version 2).</title>
        <authorList>
            <person name="Zhang J."/>
            <person name="Kudrna D."/>
            <person name="Lee S."/>
            <person name="Talag J."/>
            <person name="Welchert J."/>
            <person name="Wing R.A."/>
        </authorList>
    </citation>
    <scope>NUCLEOTIDE SEQUENCE [LARGE SCALE GENOMIC DNA]</scope>
</reference>
<organism evidence="1">
    <name type="scientific">Oryza punctata</name>
    <name type="common">Red rice</name>
    <dbReference type="NCBI Taxonomy" id="4537"/>
    <lineage>
        <taxon>Eukaryota</taxon>
        <taxon>Viridiplantae</taxon>
        <taxon>Streptophyta</taxon>
        <taxon>Embryophyta</taxon>
        <taxon>Tracheophyta</taxon>
        <taxon>Spermatophyta</taxon>
        <taxon>Magnoliopsida</taxon>
        <taxon>Liliopsida</taxon>
        <taxon>Poales</taxon>
        <taxon>Poaceae</taxon>
        <taxon>BOP clade</taxon>
        <taxon>Oryzoideae</taxon>
        <taxon>Oryzeae</taxon>
        <taxon>Oryzinae</taxon>
        <taxon>Oryza</taxon>
    </lineage>
</organism>